<dbReference type="EMBL" id="FQVK01000015">
    <property type="protein sequence ID" value="SHF04102.1"/>
    <property type="molecule type" value="Genomic_DNA"/>
</dbReference>
<dbReference type="Proteomes" id="UP000325134">
    <property type="component" value="Unassembled WGS sequence"/>
</dbReference>
<evidence type="ECO:0000313" key="1">
    <source>
        <dbReference type="EMBL" id="SHF04102.1"/>
    </source>
</evidence>
<dbReference type="Gene3D" id="3.30.530.20">
    <property type="match status" value="1"/>
</dbReference>
<name>A0A1M4YF37_9RHOB</name>
<keyword evidence="2" id="KW-1185">Reference proteome</keyword>
<dbReference type="AlphaFoldDB" id="A0A1M4YF37"/>
<gene>
    <name evidence="1" type="ORF">SAMN05444279_11538</name>
</gene>
<dbReference type="CDD" id="cd07812">
    <property type="entry name" value="SRPBCC"/>
    <property type="match status" value="1"/>
</dbReference>
<protein>
    <recommendedName>
        <fullName evidence="3">Polyketide cyclase / dehydrase and lipid transport</fullName>
    </recommendedName>
</protein>
<sequence>MQFSAQEDIQVPISDVFEMVADFGRFERMALRRGIEVRRTFDTPSPGVGACWDAEFKVRGRTRRMSVELAEFERPSLMRFVAAGKGMTSLTTVELLPLSQRHTRLSIEMSLAAQTLPARLLLQSFKLGKTRFRRQFQLRLGDFAREMEARYAHGG</sequence>
<accession>A0A1M4YF37</accession>
<evidence type="ECO:0008006" key="3">
    <source>
        <dbReference type="Google" id="ProtNLM"/>
    </source>
</evidence>
<reference evidence="1 2" key="1">
    <citation type="submission" date="2016-11" db="EMBL/GenBank/DDBJ databases">
        <authorList>
            <person name="Varghese N."/>
            <person name="Submissions S."/>
        </authorList>
    </citation>
    <scope>NUCLEOTIDE SEQUENCE [LARGE SCALE GENOMIC DNA]</scope>
    <source>
        <strain evidence="1 2">DSM 29341</strain>
    </source>
</reference>
<dbReference type="InterPro" id="IPR023393">
    <property type="entry name" value="START-like_dom_sf"/>
</dbReference>
<dbReference type="RefSeq" id="WP_149776234.1">
    <property type="nucleotide sequence ID" value="NZ_FQVK01000015.1"/>
</dbReference>
<organism evidence="1 2">
    <name type="scientific">Ruegeria intermedia</name>
    <dbReference type="NCBI Taxonomy" id="996115"/>
    <lineage>
        <taxon>Bacteria</taxon>
        <taxon>Pseudomonadati</taxon>
        <taxon>Pseudomonadota</taxon>
        <taxon>Alphaproteobacteria</taxon>
        <taxon>Rhodobacterales</taxon>
        <taxon>Roseobacteraceae</taxon>
        <taxon>Ruegeria</taxon>
    </lineage>
</organism>
<evidence type="ECO:0000313" key="2">
    <source>
        <dbReference type="Proteomes" id="UP000325134"/>
    </source>
</evidence>
<dbReference type="SUPFAM" id="SSF55961">
    <property type="entry name" value="Bet v1-like"/>
    <property type="match status" value="1"/>
</dbReference>
<dbReference type="OrthoDB" id="7860307at2"/>
<proteinExistence type="predicted"/>